<evidence type="ECO:0000256" key="4">
    <source>
        <dbReference type="ARBA" id="ARBA00023004"/>
    </source>
</evidence>
<feature type="binding site" evidence="6">
    <location>
        <position position="181"/>
    </location>
    <ligand>
        <name>Fe cation</name>
        <dbReference type="ChEBI" id="CHEBI:24875"/>
        <note>catalytic</note>
    </ligand>
</feature>
<keyword evidence="4 6" id="KW-0408">Iron</keyword>
<feature type="region of interest" description="Disordered" evidence="7">
    <location>
        <begin position="1"/>
        <end position="29"/>
    </location>
</feature>
<evidence type="ECO:0000313" key="10">
    <source>
        <dbReference type="Proteomes" id="UP000000270"/>
    </source>
</evidence>
<evidence type="ECO:0000256" key="3">
    <source>
        <dbReference type="ARBA" id="ARBA00023002"/>
    </source>
</evidence>
<evidence type="ECO:0000313" key="9">
    <source>
        <dbReference type="EMBL" id="BAF90282.1"/>
    </source>
</evidence>
<feature type="binding site" evidence="5">
    <location>
        <begin position="130"/>
        <end position="132"/>
    </location>
    <ligand>
        <name>substrate</name>
    </ligand>
</feature>
<evidence type="ECO:0000259" key="8">
    <source>
        <dbReference type="PROSITE" id="PS51471"/>
    </source>
</evidence>
<reference evidence="9 10" key="4">
    <citation type="journal article" date="2009" name="Appl. Environ. Microbiol.">
        <title>Comparative genome-wide transcriptional profiling of Azorhizobium caulinodans ORS571 grown under free-living and symbiotic conditions.</title>
        <authorList>
            <person name="Tsukada S."/>
            <person name="Aono T."/>
            <person name="Akiba N."/>
            <person name="Lee KB."/>
            <person name="Liu CT."/>
            <person name="Toyazaki H."/>
            <person name="Oyaizu H."/>
        </authorList>
    </citation>
    <scope>NUCLEOTIDE SEQUENCE [LARGE SCALE GENOMIC DNA]</scope>
    <source>
        <strain evidence="10">ATCC 43989 / DSM 5975 / JCM 20966 / LMG 6465 / NBRC 14845 / NCIMB 13405 / ORS 571</strain>
    </source>
</reference>
<dbReference type="Proteomes" id="UP000000270">
    <property type="component" value="Chromosome"/>
</dbReference>
<protein>
    <submittedName>
        <fullName evidence="9">Alkylated DNA repair protein</fullName>
    </submittedName>
</protein>
<dbReference type="InterPro" id="IPR004574">
    <property type="entry name" value="Alkb"/>
</dbReference>
<keyword evidence="2" id="KW-0223">Dioxygenase</keyword>
<feature type="binding site" evidence="6">
    <location>
        <position position="183"/>
    </location>
    <ligand>
        <name>Fe cation</name>
        <dbReference type="ChEBI" id="CHEBI:24875"/>
        <note>catalytic</note>
    </ligand>
</feature>
<evidence type="ECO:0000256" key="2">
    <source>
        <dbReference type="ARBA" id="ARBA00022964"/>
    </source>
</evidence>
<name>A8HV80_AZOC5</name>
<dbReference type="HOGENOM" id="CLU_039677_1_0_5"/>
<reference evidence="10" key="2">
    <citation type="submission" date="2007-04" db="EMBL/GenBank/DDBJ databases">
        <title>Complete genome sequence of the nitrogen-fixing bacterium Azorhizobium caulinodans ORS571.</title>
        <authorList>
            <person name="Lee K.B."/>
            <person name="Backer P.D."/>
            <person name="Aono T."/>
            <person name="Liu C.T."/>
            <person name="Suzuki S."/>
            <person name="Suzuki T."/>
            <person name="Kaneko T."/>
            <person name="Yamada M."/>
            <person name="Tabata S."/>
            <person name="Kupfer D.M."/>
            <person name="Najar F.Z."/>
            <person name="Wiley G.B."/>
            <person name="Roe B."/>
            <person name="Binnewies T."/>
            <person name="Ussery D."/>
            <person name="Vereecke D."/>
            <person name="Gevers D."/>
            <person name="Holsters M."/>
            <person name="Oyaizu H."/>
        </authorList>
    </citation>
    <scope>NUCLEOTIDE SEQUENCE [LARGE SCALE GENOMIC DNA]</scope>
    <source>
        <strain evidence="10">ATCC 43989 / DSM 5975 / JCM 20966 / LMG 6465 / NBRC 14845 / NCIMB 13405 / ORS 571</strain>
    </source>
</reference>
<dbReference type="Pfam" id="PF13532">
    <property type="entry name" value="2OG-FeII_Oxy_2"/>
    <property type="match status" value="1"/>
</dbReference>
<organism evidence="9 10">
    <name type="scientific">Azorhizobium caulinodans (strain ATCC 43989 / DSM 5975 / JCM 20966 / LMG 6465 / NBRC 14845 / NCIMB 13405 / ORS 571)</name>
    <dbReference type="NCBI Taxonomy" id="438753"/>
    <lineage>
        <taxon>Bacteria</taxon>
        <taxon>Pseudomonadati</taxon>
        <taxon>Pseudomonadota</taxon>
        <taxon>Alphaproteobacteria</taxon>
        <taxon>Hyphomicrobiales</taxon>
        <taxon>Xanthobacteraceae</taxon>
        <taxon>Azorhizobium</taxon>
    </lineage>
</organism>
<reference evidence="9 10" key="1">
    <citation type="journal article" date="2007" name="Appl. Environ. Microbiol.">
        <title>Rhizobial factors required for stem nodule maturation and maintenance in Sesbania rostrata-Azorhizobium caulinodans ORS571 symbiosis.</title>
        <authorList>
            <person name="Suzuki S."/>
            <person name="Aono T."/>
            <person name="Lee KB."/>
            <person name="Suzuki T."/>
            <person name="Liu CT."/>
            <person name="Miwa H."/>
            <person name="Wakao S."/>
            <person name="Iki T."/>
            <person name="Oyaizu H."/>
        </authorList>
    </citation>
    <scope>NUCLEOTIDE SEQUENCE [LARGE SCALE GENOMIC DNA]</scope>
    <source>
        <strain evidence="10">ATCC 43989 / DSM 5975 / JCM 20966 / LMG 6465 / NBRC 14845 / NCIMB 13405 / ORS 571</strain>
    </source>
</reference>
<sequence>MGPQRPLRPAVPRSLGAPRAGAFHNRRPVGPSARAPAFLDAGKHPVAPSGRQTIREDHLATPHPMEIAPDALWWPGRLDRPAQEALVEEVREVLRAAPLFQPAMPRTGKPLSVRMSNCGPLGWVADASGYRYQPFHPETREPWPPMPETLLRLWADFSGSAVPPEACLVNWYAPDARMGLHQDRDEADFSAPVLSVSLGDTAVFRIGGEARTDSTRSIRLESGDVLRLGGRSRLAFHGVDRILPGTSTLLGVEGRINLTLRRVTAP</sequence>
<proteinExistence type="predicted"/>
<feature type="domain" description="Fe2OG dioxygenase" evidence="8">
    <location>
        <begin position="163"/>
        <end position="264"/>
    </location>
</feature>
<dbReference type="GO" id="GO:0035516">
    <property type="term" value="F:broad specificity oxidative DNA demethylase activity"/>
    <property type="evidence" value="ECO:0007669"/>
    <property type="project" value="TreeGrafter"/>
</dbReference>
<dbReference type="InterPro" id="IPR027450">
    <property type="entry name" value="AlkB-like"/>
</dbReference>
<dbReference type="GO" id="GO:0035515">
    <property type="term" value="F:oxidative RNA demethylase activity"/>
    <property type="evidence" value="ECO:0007669"/>
    <property type="project" value="TreeGrafter"/>
</dbReference>
<reference evidence="9 10" key="3">
    <citation type="journal article" date="2008" name="BMC Genomics">
        <title>The genome of the versatile nitrogen fixer Azorhizobium caulinodans ORS571.</title>
        <authorList>
            <person name="Lee KB."/>
            <person name="Backer P.D."/>
            <person name="Aono T."/>
            <person name="Liu CT."/>
            <person name="Suzuki S."/>
            <person name="Suzuki T."/>
            <person name="Kaneko T."/>
            <person name="Yamada M."/>
            <person name="Tabata S."/>
            <person name="Kupfer D.M."/>
            <person name="Najar F.Z."/>
            <person name="Wiley G.B."/>
            <person name="Roe B."/>
            <person name="Binnewies T.T."/>
            <person name="Ussery D.W."/>
            <person name="D'Haeze W."/>
            <person name="Herder J.D."/>
            <person name="Gevers D."/>
            <person name="Vereecke D."/>
            <person name="Holsters M."/>
            <person name="Oyaizu H."/>
        </authorList>
    </citation>
    <scope>NUCLEOTIDE SEQUENCE [LARGE SCALE GENOMIC DNA]</scope>
    <source>
        <strain evidence="10">ATCC 43989 / DSM 5975 / JCM 20966 / LMG 6465 / NBRC 14845 / NCIMB 13405 / ORS 571</strain>
    </source>
</reference>
<evidence type="ECO:0000256" key="1">
    <source>
        <dbReference type="ARBA" id="ARBA00022723"/>
    </source>
</evidence>
<dbReference type="EMBL" id="AP009384">
    <property type="protein sequence ID" value="BAF90282.1"/>
    <property type="molecule type" value="Genomic_DNA"/>
</dbReference>
<dbReference type="GO" id="GO:0035513">
    <property type="term" value="P:oxidative RNA demethylation"/>
    <property type="evidence" value="ECO:0007669"/>
    <property type="project" value="TreeGrafter"/>
</dbReference>
<dbReference type="AlphaFoldDB" id="A8HV80"/>
<reference evidence="9 10" key="6">
    <citation type="journal article" date="2011" name="Appl. Environ. Microbiol.">
        <title>Involvement of the azorhizobial chromosome partition gene (parA) in the onset of bacteroid differentiation during Sesbania rostrata stem nodule development.</title>
        <authorList>
            <person name="Liu CT."/>
            <person name="Lee KB."/>
            <person name="Wang YS."/>
            <person name="Peng MH."/>
            <person name="Lee KT."/>
            <person name="Suzuki S."/>
            <person name="Suzuki T."/>
            <person name="Oyaizu H."/>
        </authorList>
    </citation>
    <scope>NUCLEOTIDE SEQUENCE [LARGE SCALE GENOMIC DNA]</scope>
    <source>
        <strain evidence="10">ATCC 43989 / DSM 5975 / JCM 20966 / LMG 6465 / NBRC 14845 / NCIMB 13405 / ORS 571</strain>
    </source>
</reference>
<comment type="cofactor">
    <cofactor evidence="6">
        <name>Fe(2+)</name>
        <dbReference type="ChEBI" id="CHEBI:29033"/>
    </cofactor>
    <text evidence="6">Binds 1 Fe(2+) ion per subunit.</text>
</comment>
<dbReference type="PANTHER" id="PTHR16557:SF2">
    <property type="entry name" value="NUCLEIC ACID DIOXYGENASE ALKBH1"/>
    <property type="match status" value="1"/>
</dbReference>
<dbReference type="PANTHER" id="PTHR16557">
    <property type="entry name" value="ALKYLATED DNA REPAIR PROTEIN ALKB-RELATED"/>
    <property type="match status" value="1"/>
</dbReference>
<dbReference type="KEGG" id="azc:AZC_4284"/>
<dbReference type="STRING" id="438753.AZC_4284"/>
<dbReference type="PROSITE" id="PS51471">
    <property type="entry name" value="FE2OG_OXY"/>
    <property type="match status" value="1"/>
</dbReference>
<feature type="binding site" evidence="6">
    <location>
        <position position="237"/>
    </location>
    <ligand>
        <name>Fe cation</name>
        <dbReference type="ChEBI" id="CHEBI:24875"/>
        <note>catalytic</note>
    </ligand>
</feature>
<accession>A8HV80</accession>
<reference evidence="9 10" key="5">
    <citation type="journal article" date="2010" name="Appl. Environ. Microbiol.">
        <title>phrR-like gene praR of Azorhizobium caulinodans ORS571 is essential for symbiosis with Sesbania rostrata and is involved in expression of reb genes.</title>
        <authorList>
            <person name="Akiba N."/>
            <person name="Aono T."/>
            <person name="Toyazaki H."/>
            <person name="Sato S."/>
            <person name="Oyaizu H."/>
        </authorList>
    </citation>
    <scope>NUCLEOTIDE SEQUENCE [LARGE SCALE GENOMIC DNA]</scope>
    <source>
        <strain evidence="10">ATCC 43989 / DSM 5975 / JCM 20966 / LMG 6465 / NBRC 14845 / NCIMB 13405 / ORS 571</strain>
    </source>
</reference>
<feature type="binding site" evidence="5">
    <location>
        <begin position="170"/>
        <end position="172"/>
    </location>
    <ligand>
        <name>2-oxoglutarate</name>
        <dbReference type="ChEBI" id="CHEBI:16810"/>
    </ligand>
</feature>
<keyword evidence="3" id="KW-0560">Oxidoreductase</keyword>
<keyword evidence="1 6" id="KW-0479">Metal-binding</keyword>
<evidence type="ECO:0000256" key="7">
    <source>
        <dbReference type="SAM" id="MobiDB-lite"/>
    </source>
</evidence>
<dbReference type="GO" id="GO:0008198">
    <property type="term" value="F:ferrous iron binding"/>
    <property type="evidence" value="ECO:0007669"/>
    <property type="project" value="TreeGrafter"/>
</dbReference>
<gene>
    <name evidence="9" type="ordered locus">AZC_4284</name>
</gene>
<dbReference type="SUPFAM" id="SSF51197">
    <property type="entry name" value="Clavaminate synthase-like"/>
    <property type="match status" value="1"/>
</dbReference>
<keyword evidence="10" id="KW-1185">Reference proteome</keyword>
<dbReference type="InterPro" id="IPR005123">
    <property type="entry name" value="Oxoglu/Fe-dep_dioxygenase_dom"/>
</dbReference>
<dbReference type="eggNOG" id="COG3145">
    <property type="taxonomic scope" value="Bacteria"/>
</dbReference>
<feature type="binding site" evidence="5">
    <location>
        <position position="123"/>
    </location>
    <ligand>
        <name>substrate</name>
    </ligand>
</feature>
<evidence type="ECO:0000256" key="6">
    <source>
        <dbReference type="PIRSR" id="PIRSR604574-2"/>
    </source>
</evidence>
<feature type="binding site" evidence="5">
    <location>
        <position position="211"/>
    </location>
    <ligand>
        <name>substrate</name>
    </ligand>
</feature>
<dbReference type="Gene3D" id="2.60.120.590">
    <property type="entry name" value="Alpha-ketoglutarate-dependent dioxygenase AlkB-like"/>
    <property type="match status" value="1"/>
</dbReference>
<evidence type="ECO:0000256" key="5">
    <source>
        <dbReference type="PIRSR" id="PIRSR604574-1"/>
    </source>
</evidence>
<dbReference type="InterPro" id="IPR037151">
    <property type="entry name" value="AlkB-like_sf"/>
</dbReference>
<feature type="binding site" evidence="5">
    <location>
        <begin position="255"/>
        <end position="261"/>
    </location>
    <ligand>
        <name>2-oxoglutarate</name>
        <dbReference type="ChEBI" id="CHEBI:16810"/>
    </ligand>
</feature>
<feature type="binding site" evidence="5">
    <location>
        <position position="185"/>
    </location>
    <ligand>
        <name>substrate</name>
    </ligand>
</feature>
<dbReference type="GO" id="GO:0005737">
    <property type="term" value="C:cytoplasm"/>
    <property type="evidence" value="ECO:0007669"/>
    <property type="project" value="TreeGrafter"/>
</dbReference>